<dbReference type="Proteomes" id="UP000298652">
    <property type="component" value="Chromosome 9"/>
</dbReference>
<dbReference type="EMBL" id="CM016560">
    <property type="protein sequence ID" value="TKV94758.1"/>
    <property type="molecule type" value="Genomic_DNA"/>
</dbReference>
<keyword evidence="2" id="KW-1185">Reference proteome</keyword>
<dbReference type="AlphaFoldDB" id="A0A4U6T2V2"/>
<evidence type="ECO:0000313" key="1">
    <source>
        <dbReference type="EMBL" id="TKV94758.1"/>
    </source>
</evidence>
<name>A0A4U6T2V2_SETVI</name>
<dbReference type="PANTHER" id="PTHR47346:SF1">
    <property type="entry name" value="GPI INOSITOL-DEACYLASE"/>
    <property type="match status" value="1"/>
</dbReference>
<protein>
    <submittedName>
        <fullName evidence="1">Uncharacterized protein</fullName>
    </submittedName>
</protein>
<organism evidence="1 2">
    <name type="scientific">Setaria viridis</name>
    <name type="common">Green bristlegrass</name>
    <name type="synonym">Setaria italica subsp. viridis</name>
    <dbReference type="NCBI Taxonomy" id="4556"/>
    <lineage>
        <taxon>Eukaryota</taxon>
        <taxon>Viridiplantae</taxon>
        <taxon>Streptophyta</taxon>
        <taxon>Embryophyta</taxon>
        <taxon>Tracheophyta</taxon>
        <taxon>Spermatophyta</taxon>
        <taxon>Magnoliopsida</taxon>
        <taxon>Liliopsida</taxon>
        <taxon>Poales</taxon>
        <taxon>Poaceae</taxon>
        <taxon>PACMAD clade</taxon>
        <taxon>Panicoideae</taxon>
        <taxon>Panicodae</taxon>
        <taxon>Paniceae</taxon>
        <taxon>Cenchrinae</taxon>
        <taxon>Setaria</taxon>
    </lineage>
</organism>
<proteinExistence type="predicted"/>
<evidence type="ECO:0000313" key="2">
    <source>
        <dbReference type="Proteomes" id="UP000298652"/>
    </source>
</evidence>
<sequence>MMNSFDSFALFVWKGSNGRGHFVFLTNLAPCSGLRIHLWPEKHHLPVENELPASKKIYWKLRRRWSKFLQDLLQNRSFLQWHTRIRKLIFQHRAAHQVLAQLPVSPGNVVLYIIAGFVVLF</sequence>
<reference evidence="1" key="1">
    <citation type="submission" date="2019-03" db="EMBL/GenBank/DDBJ databases">
        <title>WGS assembly of Setaria viridis.</title>
        <authorList>
            <person name="Huang P."/>
            <person name="Jenkins J."/>
            <person name="Grimwood J."/>
            <person name="Barry K."/>
            <person name="Healey A."/>
            <person name="Mamidi S."/>
            <person name="Sreedasyam A."/>
            <person name="Shu S."/>
            <person name="Feldman M."/>
            <person name="Wu J."/>
            <person name="Yu Y."/>
            <person name="Chen C."/>
            <person name="Johnson J."/>
            <person name="Rokhsar D."/>
            <person name="Baxter I."/>
            <person name="Schmutz J."/>
            <person name="Brutnell T."/>
            <person name="Kellogg E."/>
        </authorList>
    </citation>
    <scope>NUCLEOTIDE SEQUENCE [LARGE SCALE GENOMIC DNA]</scope>
</reference>
<dbReference type="Gramene" id="TKV94758">
    <property type="protein sequence ID" value="TKV94758"/>
    <property type="gene ID" value="SEVIR_9G316600v2"/>
</dbReference>
<dbReference type="PANTHER" id="PTHR47346">
    <property type="entry name" value="HYDROLASES, ACTING ON ESTER BOND"/>
    <property type="match status" value="1"/>
</dbReference>
<gene>
    <name evidence="1" type="ORF">SEVIR_9G316600v2</name>
</gene>
<accession>A0A4U6T2V2</accession>